<dbReference type="InterPro" id="IPR027640">
    <property type="entry name" value="Kinesin-like_fam"/>
</dbReference>
<dbReference type="Gene3D" id="1.10.287.1490">
    <property type="match status" value="1"/>
</dbReference>
<proteinExistence type="inferred from homology"/>
<feature type="region of interest" description="Disordered" evidence="6">
    <location>
        <begin position="82"/>
        <end position="101"/>
    </location>
</feature>
<comment type="caution">
    <text evidence="8">The sequence shown here is derived from an EMBL/GenBank/DDBJ whole genome shotgun (WGS) entry which is preliminary data.</text>
</comment>
<dbReference type="Proteomes" id="UP001153678">
    <property type="component" value="Unassembled WGS sequence"/>
</dbReference>
<dbReference type="InterPro" id="IPR019821">
    <property type="entry name" value="Kinesin_motor_CS"/>
</dbReference>
<dbReference type="GO" id="GO:0003777">
    <property type="term" value="F:microtubule motor activity"/>
    <property type="evidence" value="ECO:0007669"/>
    <property type="project" value="InterPro"/>
</dbReference>
<gene>
    <name evidence="8" type="ORF">FWILDA_LOCUS10388</name>
</gene>
<feature type="compositionally biased region" description="Low complexity" evidence="6">
    <location>
        <begin position="30"/>
        <end position="41"/>
    </location>
</feature>
<evidence type="ECO:0000256" key="2">
    <source>
        <dbReference type="ARBA" id="ARBA00022840"/>
    </source>
</evidence>
<evidence type="ECO:0000313" key="9">
    <source>
        <dbReference type="Proteomes" id="UP001153678"/>
    </source>
</evidence>
<dbReference type="GO" id="GO:0007018">
    <property type="term" value="P:microtubule-based movement"/>
    <property type="evidence" value="ECO:0007669"/>
    <property type="project" value="InterPro"/>
</dbReference>
<evidence type="ECO:0000313" key="8">
    <source>
        <dbReference type="EMBL" id="CAI2182050.1"/>
    </source>
</evidence>
<feature type="coiled-coil region" evidence="5">
    <location>
        <begin position="128"/>
        <end position="281"/>
    </location>
</feature>
<name>A0A9W4SUI9_9GLOM</name>
<evidence type="ECO:0000256" key="6">
    <source>
        <dbReference type="SAM" id="MobiDB-lite"/>
    </source>
</evidence>
<comment type="similarity">
    <text evidence="3 4">Belongs to the TRAFAC class myosin-kinesin ATPase superfamily. Kinesin family.</text>
</comment>
<keyword evidence="1 3" id="KW-0547">Nucleotide-binding</keyword>
<dbReference type="AlphaFoldDB" id="A0A9W4SUI9"/>
<dbReference type="PANTHER" id="PTHR47972">
    <property type="entry name" value="KINESIN-LIKE PROTEIN KLP-3"/>
    <property type="match status" value="1"/>
</dbReference>
<dbReference type="PROSITE" id="PS50067">
    <property type="entry name" value="KINESIN_MOTOR_2"/>
    <property type="match status" value="1"/>
</dbReference>
<evidence type="ECO:0000256" key="4">
    <source>
        <dbReference type="RuleBase" id="RU000394"/>
    </source>
</evidence>
<dbReference type="GO" id="GO:0008017">
    <property type="term" value="F:microtubule binding"/>
    <property type="evidence" value="ECO:0007669"/>
    <property type="project" value="InterPro"/>
</dbReference>
<dbReference type="GO" id="GO:0005874">
    <property type="term" value="C:microtubule"/>
    <property type="evidence" value="ECO:0007669"/>
    <property type="project" value="UniProtKB-KW"/>
</dbReference>
<dbReference type="PRINTS" id="PR00380">
    <property type="entry name" value="KINESINHEAVY"/>
</dbReference>
<accession>A0A9W4SUI9</accession>
<dbReference type="EMBL" id="CAMKVN010002659">
    <property type="protein sequence ID" value="CAI2182050.1"/>
    <property type="molecule type" value="Genomic_DNA"/>
</dbReference>
<feature type="domain" description="Kinesin motor" evidence="7">
    <location>
        <begin position="281"/>
        <end position="629"/>
    </location>
</feature>
<protein>
    <recommendedName>
        <fullName evidence="4">Kinesin-like protein</fullName>
    </recommendedName>
</protein>
<organism evidence="8 9">
    <name type="scientific">Funneliformis geosporum</name>
    <dbReference type="NCBI Taxonomy" id="1117311"/>
    <lineage>
        <taxon>Eukaryota</taxon>
        <taxon>Fungi</taxon>
        <taxon>Fungi incertae sedis</taxon>
        <taxon>Mucoromycota</taxon>
        <taxon>Glomeromycotina</taxon>
        <taxon>Glomeromycetes</taxon>
        <taxon>Glomerales</taxon>
        <taxon>Glomeraceae</taxon>
        <taxon>Funneliformis</taxon>
    </lineage>
</organism>
<keyword evidence="4" id="KW-0493">Microtubule</keyword>
<dbReference type="Gene3D" id="3.40.850.10">
    <property type="entry name" value="Kinesin motor domain"/>
    <property type="match status" value="1"/>
</dbReference>
<dbReference type="PROSITE" id="PS00411">
    <property type="entry name" value="KINESIN_MOTOR_1"/>
    <property type="match status" value="1"/>
</dbReference>
<dbReference type="SMART" id="SM00129">
    <property type="entry name" value="KISc"/>
    <property type="match status" value="1"/>
</dbReference>
<dbReference type="GO" id="GO:0005524">
    <property type="term" value="F:ATP binding"/>
    <property type="evidence" value="ECO:0007669"/>
    <property type="project" value="UniProtKB-UniRule"/>
</dbReference>
<reference evidence="8" key="1">
    <citation type="submission" date="2022-08" db="EMBL/GenBank/DDBJ databases">
        <authorList>
            <person name="Kallberg Y."/>
            <person name="Tangrot J."/>
            <person name="Rosling A."/>
        </authorList>
    </citation>
    <scope>NUCLEOTIDE SEQUENCE</scope>
    <source>
        <strain evidence="8">Wild A</strain>
    </source>
</reference>
<sequence length="640" mass="72261">MLTRQYKTNSKRKRAPEEILVSRNVKQKFSSSSTTGNASASERSLTKNVAFKNVLTKASVPRRPLYSNKVATINNSALTTLPISSKPVPPRSSKSTVSQKNAATMSYSGTKIVPYDAGGNFTGKVSPANLNKAEISRLRSEIAQHKKKLAEIQQEAAECEEYNKAIEAEFSGLHDELVKVKLDSDIMLADIEQSKKQADSYDKELKVLDEQLNAMNEENNRLHKNVQVLNKDLRYKYEKIEEKKSLQESRLKQILENYNGLNSEENTRKELHNQLLDLKGNIRVMCRVRPCTDKENDVVLAKLKCSDDKRSIEISTERKSLWRTVVDTSTFKFDCVFDSNADQDQVFSEISPLVQSAIDGYNVCIFAYGQTGSGKTYTMEGDVNNLEKKGMIPRAIDIIFDKIKELEKLGWNFEAYVQYVEIYNETIQDLLGDEDKKNKKLYKDRKKTYKESKDLYKIMYNDNTRMTIVENADRRKVSRKEDMESLLRKASNRRSKASTNSNSVSSRSHGVFIFHLEGEYPIGNESSRGSLSLIDLAGSENIDKSGSTGNQLKETQNINKSLSDLKTVIQQIKDKASYVNYRDSMLTNLLKYSLGGTAKVCMLVNVSPFADSVSETKNSLTFGQTARKAHVGTASRSGRF</sequence>
<dbReference type="InterPro" id="IPR027417">
    <property type="entry name" value="P-loop_NTPase"/>
</dbReference>
<feature type="binding site" evidence="3">
    <location>
        <begin position="369"/>
        <end position="376"/>
    </location>
    <ligand>
        <name>ATP</name>
        <dbReference type="ChEBI" id="CHEBI:30616"/>
    </ligand>
</feature>
<feature type="region of interest" description="Disordered" evidence="6">
    <location>
        <begin position="1"/>
        <end position="43"/>
    </location>
</feature>
<dbReference type="OrthoDB" id="3176171at2759"/>
<keyword evidence="3 4" id="KW-0505">Motor protein</keyword>
<evidence type="ECO:0000256" key="5">
    <source>
        <dbReference type="SAM" id="Coils"/>
    </source>
</evidence>
<feature type="compositionally biased region" description="Low complexity" evidence="6">
    <location>
        <begin position="82"/>
        <end position="98"/>
    </location>
</feature>
<evidence type="ECO:0000256" key="1">
    <source>
        <dbReference type="ARBA" id="ARBA00022741"/>
    </source>
</evidence>
<dbReference type="InterPro" id="IPR036961">
    <property type="entry name" value="Kinesin_motor_dom_sf"/>
</dbReference>
<dbReference type="SUPFAM" id="SSF52540">
    <property type="entry name" value="P-loop containing nucleoside triphosphate hydrolases"/>
    <property type="match status" value="1"/>
</dbReference>
<keyword evidence="5" id="KW-0175">Coiled coil</keyword>
<keyword evidence="2 3" id="KW-0067">ATP-binding</keyword>
<feature type="region of interest" description="Disordered" evidence="6">
    <location>
        <begin position="479"/>
        <end position="505"/>
    </location>
</feature>
<dbReference type="InterPro" id="IPR001752">
    <property type="entry name" value="Kinesin_motor_dom"/>
</dbReference>
<keyword evidence="9" id="KW-1185">Reference proteome</keyword>
<evidence type="ECO:0000259" key="7">
    <source>
        <dbReference type="PROSITE" id="PS50067"/>
    </source>
</evidence>
<dbReference type="Pfam" id="PF00225">
    <property type="entry name" value="Kinesin"/>
    <property type="match status" value="1"/>
</dbReference>
<evidence type="ECO:0000256" key="3">
    <source>
        <dbReference type="PROSITE-ProRule" id="PRU00283"/>
    </source>
</evidence>